<dbReference type="GO" id="GO:0004519">
    <property type="term" value="F:endonuclease activity"/>
    <property type="evidence" value="ECO:0007669"/>
    <property type="project" value="UniProtKB-KW"/>
</dbReference>
<dbReference type="EMBL" id="FPIZ01000002">
    <property type="protein sequence ID" value="SFW27401.1"/>
    <property type="molecule type" value="Genomic_DNA"/>
</dbReference>
<dbReference type="Proteomes" id="UP001326715">
    <property type="component" value="Chromosome"/>
</dbReference>
<gene>
    <name evidence="3" type="ORF">SAMN05661012_00949</name>
    <name evidence="4" type="ORF">SR876_07450</name>
</gene>
<proteinExistence type="predicted"/>
<name>A0A1K1MWF0_9BACT</name>
<dbReference type="InterPro" id="IPR053148">
    <property type="entry name" value="PD-DEXK-like_domain"/>
</dbReference>
<keyword evidence="3" id="KW-0540">Nuclease</keyword>
<protein>
    <submittedName>
        <fullName evidence="4">PDDEXK nuclease domain-containing protein</fullName>
    </submittedName>
    <submittedName>
        <fullName evidence="3">Predicted nuclease of restriction endonuclease-like (RecB) superfamily, DUF1016 family</fullName>
    </submittedName>
</protein>
<evidence type="ECO:0000313" key="5">
    <source>
        <dbReference type="Proteomes" id="UP000183788"/>
    </source>
</evidence>
<dbReference type="InterPro" id="IPR041527">
    <property type="entry name" value="YhcG_N"/>
</dbReference>
<dbReference type="GO" id="GO:0003676">
    <property type="term" value="F:nucleic acid binding"/>
    <property type="evidence" value="ECO:0007669"/>
    <property type="project" value="InterPro"/>
</dbReference>
<dbReference type="Pfam" id="PF06250">
    <property type="entry name" value="YhcG_C"/>
    <property type="match status" value="1"/>
</dbReference>
<accession>A0A1K1MWF0</accession>
<dbReference type="PANTHER" id="PTHR30547:SF0">
    <property type="entry name" value="BLR8175 PROTEIN"/>
    <property type="match status" value="1"/>
</dbReference>
<keyword evidence="3" id="KW-0378">Hydrolase</keyword>
<dbReference type="EMBL" id="CP140154">
    <property type="protein sequence ID" value="WQG91330.1"/>
    <property type="molecule type" value="Genomic_DNA"/>
</dbReference>
<keyword evidence="3" id="KW-0255">Endonuclease</keyword>
<dbReference type="Gene3D" id="3.40.1350.10">
    <property type="match status" value="1"/>
</dbReference>
<dbReference type="RefSeq" id="WP_072357436.1">
    <property type="nucleotide sequence ID" value="NZ_CP139972.1"/>
</dbReference>
<keyword evidence="6" id="KW-1185">Reference proteome</keyword>
<feature type="domain" description="YhcG N-terminal" evidence="2">
    <location>
        <begin position="15"/>
        <end position="165"/>
    </location>
</feature>
<dbReference type="OrthoDB" id="9801263at2"/>
<reference evidence="4 6" key="2">
    <citation type="submission" date="2023-11" db="EMBL/GenBank/DDBJ databases">
        <title>MicrobeMod: A computational toolkit for identifying prokaryotic methylation and restriction-modification with nanopore sequencing.</title>
        <authorList>
            <person name="Crits-Christoph A."/>
            <person name="Kang S.C."/>
            <person name="Lee H."/>
            <person name="Ostrov N."/>
        </authorList>
    </citation>
    <scope>NUCLEOTIDE SEQUENCE [LARGE SCALE GENOMIC DNA]</scope>
    <source>
        <strain evidence="4 6">ATCC 23090</strain>
    </source>
</reference>
<evidence type="ECO:0000313" key="3">
    <source>
        <dbReference type="EMBL" id="SFW27401.1"/>
    </source>
</evidence>
<dbReference type="PANTHER" id="PTHR30547">
    <property type="entry name" value="UNCHARACTERIZED PROTEIN YHCG-RELATED"/>
    <property type="match status" value="1"/>
</dbReference>
<dbReference type="STRING" id="1004.SAMN05661012_00949"/>
<evidence type="ECO:0000259" key="2">
    <source>
        <dbReference type="Pfam" id="PF17761"/>
    </source>
</evidence>
<dbReference type="AlphaFoldDB" id="A0A1K1MWF0"/>
<organism evidence="3 5">
    <name type="scientific">Chitinophaga sancti</name>
    <dbReference type="NCBI Taxonomy" id="1004"/>
    <lineage>
        <taxon>Bacteria</taxon>
        <taxon>Pseudomonadati</taxon>
        <taxon>Bacteroidota</taxon>
        <taxon>Chitinophagia</taxon>
        <taxon>Chitinophagales</taxon>
        <taxon>Chitinophagaceae</taxon>
        <taxon>Chitinophaga</taxon>
    </lineage>
</organism>
<evidence type="ECO:0000313" key="6">
    <source>
        <dbReference type="Proteomes" id="UP001326715"/>
    </source>
</evidence>
<reference evidence="3 5" key="1">
    <citation type="submission" date="2016-11" db="EMBL/GenBank/DDBJ databases">
        <authorList>
            <person name="Jaros S."/>
            <person name="Januszkiewicz K."/>
            <person name="Wedrychowicz H."/>
        </authorList>
    </citation>
    <scope>NUCLEOTIDE SEQUENCE [LARGE SCALE GENOMIC DNA]</scope>
    <source>
        <strain evidence="3 5">DSM 784</strain>
    </source>
</reference>
<sequence>MNEVQPGYIEFITRLKRVIHDARLQTIQTVNQQLLILYWQIGNKILQMQNKEGWGTKVIDRISNDLKREFSDMKGLSSRNLKYMRAFAETYPEFQKSLLIDNQYIVDDESIVQAPLAQLTWYHHITLLDKVKDSEERIFYIYQTAQHGWSRNILVHHIESNLYHRQGKAINNFTHTLPSAQSDLAREIIRDPYKFDFLTMGERYHEKNLEDALITHITKFLLELGAGFSFVGRQYKIEMGNQDFYIDLLFYHLKLRCFVVIELKTGSFIPEYASKLNFYLNVVDDKLRHTSDHVTIGILICKERNKIIAEYALRGINNPIGIAEYELTQSIPDNLKGDLPSIEELERELER</sequence>
<evidence type="ECO:0000313" key="4">
    <source>
        <dbReference type="EMBL" id="WQG91330.1"/>
    </source>
</evidence>
<dbReference type="Proteomes" id="UP000183788">
    <property type="component" value="Unassembled WGS sequence"/>
</dbReference>
<dbReference type="Pfam" id="PF17761">
    <property type="entry name" value="DUF1016_N"/>
    <property type="match status" value="1"/>
</dbReference>
<dbReference type="InterPro" id="IPR011856">
    <property type="entry name" value="tRNA_endonuc-like_dom_sf"/>
</dbReference>
<feature type="domain" description="YhcG PDDEXK nuclease" evidence="1">
    <location>
        <begin position="187"/>
        <end position="340"/>
    </location>
</feature>
<evidence type="ECO:0000259" key="1">
    <source>
        <dbReference type="Pfam" id="PF06250"/>
    </source>
</evidence>
<dbReference type="InterPro" id="IPR009362">
    <property type="entry name" value="YhcG_C"/>
</dbReference>